<name>A0AAV4VSM4_9ARAC</name>
<proteinExistence type="predicted"/>
<protein>
    <submittedName>
        <fullName evidence="1">Speckle-type POZ protein</fullName>
    </submittedName>
</protein>
<dbReference type="InterPro" id="IPR008974">
    <property type="entry name" value="TRAF-like"/>
</dbReference>
<dbReference type="AlphaFoldDB" id="A0AAV4VSM4"/>
<reference evidence="1 2" key="1">
    <citation type="submission" date="2021-06" db="EMBL/GenBank/DDBJ databases">
        <title>Caerostris darwini draft genome.</title>
        <authorList>
            <person name="Kono N."/>
            <person name="Arakawa K."/>
        </authorList>
    </citation>
    <scope>NUCLEOTIDE SEQUENCE [LARGE SCALE GENOMIC DNA]</scope>
</reference>
<evidence type="ECO:0000313" key="2">
    <source>
        <dbReference type="Proteomes" id="UP001054837"/>
    </source>
</evidence>
<accession>A0AAV4VSM4</accession>
<keyword evidence="2" id="KW-1185">Reference proteome</keyword>
<evidence type="ECO:0000313" key="1">
    <source>
        <dbReference type="EMBL" id="GIY72345.1"/>
    </source>
</evidence>
<dbReference type="Gene3D" id="2.60.210.10">
    <property type="entry name" value="Apoptosis, Tumor Necrosis Factor Receptor Associated Protein 2, Chain A"/>
    <property type="match status" value="1"/>
</dbReference>
<sequence length="394" mass="45130">MKLGVAFSRKFFHLLQSIISAAIVFYMASNNNSERKGFTITWIVENFQYSTLKYGDFLRSPTFIVDTMEKTKWRLVAFPRYYDIEDGFSVGLERMSDCKGPPSIKIDSDCALLTADGSVAEEYNVREQEVSKNHKVHLKYFNLNNGSPETFLPNGKLIIRCKMWKFSGEINNDGYCMARTHIGVEKKSSIWSIRNFSTLKKGKELTYRINSTHNDKSIATLKFSVSEEDERLQVRFITSDTGVETRIFSIKLSILDINGEAVTCGESEPVFRHFLKGPEYSFTLAKKDIMRKKSQCFPDDVLSLLYQCYFSTRLVYEEIENTNYGWIPPQTANACLPDLKQAGNTATANTSAPSVLKRNIELMLQENVLCDSWKVNVQHGWQVLSQYTKNGMYK</sequence>
<gene>
    <name evidence="1" type="primary">spop_82</name>
    <name evidence="1" type="ORF">CDAR_486531</name>
</gene>
<dbReference type="EMBL" id="BPLQ01013476">
    <property type="protein sequence ID" value="GIY72345.1"/>
    <property type="molecule type" value="Genomic_DNA"/>
</dbReference>
<dbReference type="SUPFAM" id="SSF49599">
    <property type="entry name" value="TRAF domain-like"/>
    <property type="match status" value="1"/>
</dbReference>
<comment type="caution">
    <text evidence="1">The sequence shown here is derived from an EMBL/GenBank/DDBJ whole genome shotgun (WGS) entry which is preliminary data.</text>
</comment>
<dbReference type="Proteomes" id="UP001054837">
    <property type="component" value="Unassembled WGS sequence"/>
</dbReference>
<organism evidence="1 2">
    <name type="scientific">Caerostris darwini</name>
    <dbReference type="NCBI Taxonomy" id="1538125"/>
    <lineage>
        <taxon>Eukaryota</taxon>
        <taxon>Metazoa</taxon>
        <taxon>Ecdysozoa</taxon>
        <taxon>Arthropoda</taxon>
        <taxon>Chelicerata</taxon>
        <taxon>Arachnida</taxon>
        <taxon>Araneae</taxon>
        <taxon>Araneomorphae</taxon>
        <taxon>Entelegynae</taxon>
        <taxon>Araneoidea</taxon>
        <taxon>Araneidae</taxon>
        <taxon>Caerostris</taxon>
    </lineage>
</organism>